<dbReference type="NCBIfam" id="TIGR01064">
    <property type="entry name" value="pyruv_kin"/>
    <property type="match status" value="1"/>
</dbReference>
<evidence type="ECO:0000256" key="7">
    <source>
        <dbReference type="ARBA" id="ARBA00022679"/>
    </source>
</evidence>
<evidence type="ECO:0000256" key="6">
    <source>
        <dbReference type="ARBA" id="ARBA00018587"/>
    </source>
</evidence>
<evidence type="ECO:0000313" key="20">
    <source>
        <dbReference type="Proteomes" id="UP000006621"/>
    </source>
</evidence>
<dbReference type="AlphaFoldDB" id="F8E6N8"/>
<comment type="similarity">
    <text evidence="4 16">Belongs to the pyruvate kinase family.</text>
</comment>
<dbReference type="GO" id="GO:0004743">
    <property type="term" value="F:pyruvate kinase activity"/>
    <property type="evidence" value="ECO:0007669"/>
    <property type="project" value="UniProtKB-UniRule"/>
</dbReference>
<comment type="catalytic activity">
    <reaction evidence="16">
        <text>pyruvate + ATP = phosphoenolpyruvate + ADP + H(+)</text>
        <dbReference type="Rhea" id="RHEA:18157"/>
        <dbReference type="ChEBI" id="CHEBI:15361"/>
        <dbReference type="ChEBI" id="CHEBI:15378"/>
        <dbReference type="ChEBI" id="CHEBI:30616"/>
        <dbReference type="ChEBI" id="CHEBI:58702"/>
        <dbReference type="ChEBI" id="CHEBI:456216"/>
        <dbReference type="EC" id="2.7.1.40"/>
    </reaction>
</comment>
<dbReference type="KEGG" id="fsi:Flexsi_2314"/>
<dbReference type="FunFam" id="3.20.20.60:FF:000025">
    <property type="entry name" value="Pyruvate kinase"/>
    <property type="match status" value="1"/>
</dbReference>
<dbReference type="FunFam" id="2.40.33.10:FF:000001">
    <property type="entry name" value="Pyruvate kinase"/>
    <property type="match status" value="1"/>
</dbReference>
<proteinExistence type="inferred from homology"/>
<evidence type="ECO:0000256" key="14">
    <source>
        <dbReference type="ARBA" id="ARBA00023317"/>
    </source>
</evidence>
<keyword evidence="13 16" id="KW-0324">Glycolysis</keyword>
<evidence type="ECO:0000256" key="16">
    <source>
        <dbReference type="RuleBase" id="RU000504"/>
    </source>
</evidence>
<sequence length="500" mass="55841">MPTALTNNKYTTQLLNNQYRRIILDSRKTKIVVTIGPETQNVEKIEELISNGVNVFRMNFSHGTHESHKEIYKRIRKISAKFGIHTAILQDLAGPKIRLGEIKEPFSVHQNEDIYFDKNGKSSGKNYLTLNNPLILKQLKKGDRIYIADGMIKLEVVETSDELVTAKVLVGGIVSSKKGVNFPNVKLDIQSCTEKDIEDLQYGLELGFDYIALSFVRTADDVKNIKNIISGKKFRPKIIAKIEKHEAIENIDEILEVSDGLMVARGDLGVEIDLEKLPVLQKELILKANKFQKPVITATQMLTSMISSPRPTRAEVTDIANAVFDGTDAVMLSDETTVGKYPVEAVKVLNKTIRESEKYLEYFNYGIVETSEDSAIPSASCHIAENLGIKHIVVFTSSGTSALKVASYRPNVSILACCHSEETANRLALVWGVTPYLVLKKYNNIDKMIEHFIKYAYSKGDLDTEDKFLATIGYPLGVPGSTSTLRIFGSDDIKNFLNNK</sequence>
<dbReference type="STRING" id="717231.Flexsi_2314"/>
<dbReference type="SUPFAM" id="SSF50800">
    <property type="entry name" value="PK beta-barrel domain-like"/>
    <property type="match status" value="1"/>
</dbReference>
<dbReference type="GO" id="GO:0030955">
    <property type="term" value="F:potassium ion binding"/>
    <property type="evidence" value="ECO:0007669"/>
    <property type="project" value="UniProtKB-UniRule"/>
</dbReference>
<dbReference type="NCBIfam" id="NF004978">
    <property type="entry name" value="PRK06354.1"/>
    <property type="match status" value="1"/>
</dbReference>
<evidence type="ECO:0000259" key="18">
    <source>
        <dbReference type="Pfam" id="PF02887"/>
    </source>
</evidence>
<dbReference type="Proteomes" id="UP000006621">
    <property type="component" value="Chromosome"/>
</dbReference>
<evidence type="ECO:0000259" key="17">
    <source>
        <dbReference type="Pfam" id="PF00224"/>
    </source>
</evidence>
<dbReference type="InterPro" id="IPR036918">
    <property type="entry name" value="Pyrv_Knase_C_sf"/>
</dbReference>
<reference evidence="19 20" key="1">
    <citation type="journal article" date="2011" name="Stand. Genomic Sci.">
        <title>Genome sequence of the moderately thermophilic halophile Flexistipes sinusarabici strain (MAS10).</title>
        <authorList>
            <person name="Lapidus A."/>
            <person name="Chertkov O."/>
            <person name="Nolan M."/>
            <person name="Lucas S."/>
            <person name="Hammon N."/>
            <person name="Deshpande S."/>
            <person name="Cheng J.F."/>
            <person name="Tapia R."/>
            <person name="Han C."/>
            <person name="Goodwin L."/>
            <person name="Pitluck S."/>
            <person name="Liolios K."/>
            <person name="Pagani I."/>
            <person name="Ivanova N."/>
            <person name="Huntemann M."/>
            <person name="Mavromatis K."/>
            <person name="Mikhailova N."/>
            <person name="Pati A."/>
            <person name="Chen A."/>
            <person name="Palaniappan K."/>
            <person name="Land M."/>
            <person name="Hauser L."/>
            <person name="Brambilla E.M."/>
            <person name="Rohde M."/>
            <person name="Abt B."/>
            <person name="Spring S."/>
            <person name="Goker M."/>
            <person name="Bristow J."/>
            <person name="Eisen J.A."/>
            <person name="Markowitz V."/>
            <person name="Hugenholtz P."/>
            <person name="Kyrpides N.C."/>
            <person name="Klenk H.P."/>
            <person name="Woyke T."/>
        </authorList>
    </citation>
    <scope>NUCLEOTIDE SEQUENCE [LARGE SCALE GENOMIC DNA]</scope>
    <source>
        <strain evidence="20">DSM 4947 / MAS 10</strain>
    </source>
</reference>
<dbReference type="InterPro" id="IPR001697">
    <property type="entry name" value="Pyr_Knase"/>
</dbReference>
<dbReference type="Gene3D" id="3.20.20.60">
    <property type="entry name" value="Phosphoenolpyruvate-binding domains"/>
    <property type="match status" value="1"/>
</dbReference>
<dbReference type="InterPro" id="IPR015806">
    <property type="entry name" value="Pyrv_Knase_insert_dom_sf"/>
</dbReference>
<evidence type="ECO:0000313" key="19">
    <source>
        <dbReference type="EMBL" id="AEI15928.1"/>
    </source>
</evidence>
<evidence type="ECO:0000256" key="4">
    <source>
        <dbReference type="ARBA" id="ARBA00008663"/>
    </source>
</evidence>
<dbReference type="eggNOG" id="COG0469">
    <property type="taxonomic scope" value="Bacteria"/>
</dbReference>
<dbReference type="InterPro" id="IPR015813">
    <property type="entry name" value="Pyrv/PenolPyrv_kinase-like_dom"/>
</dbReference>
<dbReference type="GO" id="GO:0005524">
    <property type="term" value="F:ATP binding"/>
    <property type="evidence" value="ECO:0007669"/>
    <property type="project" value="UniProtKB-KW"/>
</dbReference>
<dbReference type="Gene3D" id="2.40.33.10">
    <property type="entry name" value="PK beta-barrel domain-like"/>
    <property type="match status" value="1"/>
</dbReference>
<dbReference type="PRINTS" id="PR01050">
    <property type="entry name" value="PYRUVTKNASE"/>
</dbReference>
<keyword evidence="10 16" id="KW-0418">Kinase</keyword>
<organism evidence="19 20">
    <name type="scientific">Flexistipes sinusarabici (strain ATCC 49648 / DSM 4947 / MAS 10)</name>
    <dbReference type="NCBI Taxonomy" id="717231"/>
    <lineage>
        <taxon>Bacteria</taxon>
        <taxon>Pseudomonadati</taxon>
        <taxon>Deferribacterota</taxon>
        <taxon>Deferribacteres</taxon>
        <taxon>Deferribacterales</taxon>
        <taxon>Flexistipitaceae</taxon>
        <taxon>Flexistipes</taxon>
    </lineage>
</organism>
<evidence type="ECO:0000256" key="10">
    <source>
        <dbReference type="ARBA" id="ARBA00022777"/>
    </source>
</evidence>
<comment type="pathway">
    <text evidence="3 16">Carbohydrate degradation; glycolysis; pyruvate from D-glyceraldehyde 3-phosphate: step 5/5.</text>
</comment>
<feature type="domain" description="Pyruvate kinase barrel" evidence="17">
    <location>
        <begin position="27"/>
        <end position="346"/>
    </location>
</feature>
<keyword evidence="7 16" id="KW-0808">Transferase</keyword>
<dbReference type="GO" id="GO:0016301">
    <property type="term" value="F:kinase activity"/>
    <property type="evidence" value="ECO:0007669"/>
    <property type="project" value="UniProtKB-KW"/>
</dbReference>
<name>F8E6N8_FLESM</name>
<keyword evidence="20" id="KW-1185">Reference proteome</keyword>
<evidence type="ECO:0000256" key="15">
    <source>
        <dbReference type="NCBIfam" id="TIGR01064"/>
    </source>
</evidence>
<dbReference type="EMBL" id="CP002858">
    <property type="protein sequence ID" value="AEI15928.1"/>
    <property type="molecule type" value="Genomic_DNA"/>
</dbReference>
<keyword evidence="11" id="KW-0067">ATP-binding</keyword>
<keyword evidence="8" id="KW-0479">Metal-binding</keyword>
<evidence type="ECO:0000256" key="13">
    <source>
        <dbReference type="ARBA" id="ARBA00023152"/>
    </source>
</evidence>
<evidence type="ECO:0000256" key="2">
    <source>
        <dbReference type="ARBA" id="ARBA00001958"/>
    </source>
</evidence>
<dbReference type="HOGENOM" id="CLU_015439_0_2_0"/>
<dbReference type="Gene3D" id="3.40.1380.20">
    <property type="entry name" value="Pyruvate kinase, C-terminal domain"/>
    <property type="match status" value="1"/>
</dbReference>
<feature type="domain" description="Pyruvate kinase C-terminal" evidence="18">
    <location>
        <begin position="375"/>
        <end position="487"/>
    </location>
</feature>
<comment type="cofactor">
    <cofactor evidence="2">
        <name>K(+)</name>
        <dbReference type="ChEBI" id="CHEBI:29103"/>
    </cofactor>
</comment>
<dbReference type="InterPro" id="IPR015795">
    <property type="entry name" value="Pyrv_Knase_C"/>
</dbReference>
<dbReference type="InterPro" id="IPR011037">
    <property type="entry name" value="Pyrv_Knase-like_insert_dom_sf"/>
</dbReference>
<dbReference type="UniPathway" id="UPA00109">
    <property type="reaction ID" value="UER00188"/>
</dbReference>
<evidence type="ECO:0000256" key="5">
    <source>
        <dbReference type="ARBA" id="ARBA00012142"/>
    </source>
</evidence>
<comment type="cofactor">
    <cofactor evidence="1">
        <name>Mg(2+)</name>
        <dbReference type="ChEBI" id="CHEBI:18420"/>
    </cofactor>
</comment>
<dbReference type="InterPro" id="IPR015793">
    <property type="entry name" value="Pyrv_Knase_brl"/>
</dbReference>
<evidence type="ECO:0000256" key="8">
    <source>
        <dbReference type="ARBA" id="ARBA00022723"/>
    </source>
</evidence>
<dbReference type="SUPFAM" id="SSF52935">
    <property type="entry name" value="PK C-terminal domain-like"/>
    <property type="match status" value="1"/>
</dbReference>
<keyword evidence="12 16" id="KW-0460">Magnesium</keyword>
<gene>
    <name evidence="19" type="ordered locus">Flexsi_2314</name>
</gene>
<dbReference type="GO" id="GO:0000287">
    <property type="term" value="F:magnesium ion binding"/>
    <property type="evidence" value="ECO:0007669"/>
    <property type="project" value="UniProtKB-UniRule"/>
</dbReference>
<dbReference type="Pfam" id="PF00224">
    <property type="entry name" value="PK"/>
    <property type="match status" value="1"/>
</dbReference>
<dbReference type="Pfam" id="PF02887">
    <property type="entry name" value="PK_C"/>
    <property type="match status" value="1"/>
</dbReference>
<dbReference type="PANTHER" id="PTHR11817">
    <property type="entry name" value="PYRUVATE KINASE"/>
    <property type="match status" value="1"/>
</dbReference>
<reference evidence="20" key="2">
    <citation type="submission" date="2011-06" db="EMBL/GenBank/DDBJ databases">
        <title>The complete genome of Flexistipes sinusarabici DSM 4947.</title>
        <authorList>
            <person name="Lucas S."/>
            <person name="Han J."/>
            <person name="Lapidus A."/>
            <person name="Bruce D."/>
            <person name="Goodwin L."/>
            <person name="Pitluck S."/>
            <person name="Peters L."/>
            <person name="Kyrpides N."/>
            <person name="Mavromatis K."/>
            <person name="Ivanova N."/>
            <person name="Mikhailova N."/>
            <person name="Chertkov O."/>
            <person name="Detter J.C."/>
            <person name="Tapia R."/>
            <person name="Han C."/>
            <person name="Land M."/>
            <person name="Hauser L."/>
            <person name="Markowitz V."/>
            <person name="Cheng J.-F."/>
            <person name="Hugenholtz P."/>
            <person name="Woyke T."/>
            <person name="Wu D."/>
            <person name="Spring S."/>
            <person name="Schroeder M."/>
            <person name="Brambilla E."/>
            <person name="Klenk H.-P."/>
            <person name="Eisen J.A."/>
        </authorList>
    </citation>
    <scope>NUCLEOTIDE SEQUENCE [LARGE SCALE GENOMIC DNA]</scope>
    <source>
        <strain evidence="20">DSM 4947 / MAS 10</strain>
    </source>
</reference>
<dbReference type="NCBIfam" id="NF004491">
    <property type="entry name" value="PRK05826.1"/>
    <property type="match status" value="1"/>
</dbReference>
<evidence type="ECO:0000256" key="3">
    <source>
        <dbReference type="ARBA" id="ARBA00004997"/>
    </source>
</evidence>
<evidence type="ECO:0000256" key="11">
    <source>
        <dbReference type="ARBA" id="ARBA00022840"/>
    </source>
</evidence>
<protein>
    <recommendedName>
        <fullName evidence="6 15">Pyruvate kinase</fullName>
        <ecNumber evidence="5 15">2.7.1.40</ecNumber>
    </recommendedName>
</protein>
<evidence type="ECO:0000256" key="1">
    <source>
        <dbReference type="ARBA" id="ARBA00001946"/>
    </source>
</evidence>
<dbReference type="EC" id="2.7.1.40" evidence="5 15"/>
<dbReference type="InterPro" id="IPR040442">
    <property type="entry name" value="Pyrv_kinase-like_dom_sf"/>
</dbReference>
<accession>F8E6N8</accession>
<evidence type="ECO:0000256" key="12">
    <source>
        <dbReference type="ARBA" id="ARBA00022842"/>
    </source>
</evidence>
<keyword evidence="14 19" id="KW-0670">Pyruvate</keyword>
<evidence type="ECO:0000256" key="9">
    <source>
        <dbReference type="ARBA" id="ARBA00022741"/>
    </source>
</evidence>
<dbReference type="SUPFAM" id="SSF51621">
    <property type="entry name" value="Phosphoenolpyruvate/pyruvate domain"/>
    <property type="match status" value="1"/>
</dbReference>
<keyword evidence="9" id="KW-0547">Nucleotide-binding</keyword>